<keyword evidence="2" id="KW-1185">Reference proteome</keyword>
<dbReference type="Gene3D" id="3.50.50.60">
    <property type="entry name" value="FAD/NAD(P)-binding domain"/>
    <property type="match status" value="1"/>
</dbReference>
<protein>
    <submittedName>
        <fullName evidence="1">Tryptophan 7-halogenase</fullName>
    </submittedName>
</protein>
<dbReference type="AlphaFoldDB" id="A0A8J6ITP2"/>
<dbReference type="RefSeq" id="WP_186505898.1">
    <property type="nucleotide sequence ID" value="NZ_JACNEP010000003.1"/>
</dbReference>
<dbReference type="InterPro" id="IPR006905">
    <property type="entry name" value="Flavin_halogenase"/>
</dbReference>
<dbReference type="EMBL" id="JACNEP010000003">
    <property type="protein sequence ID" value="MBC3765431.1"/>
    <property type="molecule type" value="Genomic_DNA"/>
</dbReference>
<accession>A0A8J6ITP2</accession>
<organism evidence="1 2">
    <name type="scientific">Neptunicella marina</name>
    <dbReference type="NCBI Taxonomy" id="2125989"/>
    <lineage>
        <taxon>Bacteria</taxon>
        <taxon>Pseudomonadati</taxon>
        <taxon>Pseudomonadota</taxon>
        <taxon>Gammaproteobacteria</taxon>
        <taxon>Alteromonadales</taxon>
        <taxon>Alteromonadaceae</taxon>
        <taxon>Neptunicella</taxon>
    </lineage>
</organism>
<proteinExistence type="predicted"/>
<comment type="caution">
    <text evidence="1">The sequence shown here is derived from an EMBL/GenBank/DDBJ whole genome shotgun (WGS) entry which is preliminary data.</text>
</comment>
<reference evidence="1" key="2">
    <citation type="submission" date="2020-08" db="EMBL/GenBank/DDBJ databases">
        <authorList>
            <person name="Lai Q."/>
        </authorList>
    </citation>
    <scope>NUCLEOTIDE SEQUENCE</scope>
    <source>
        <strain evidence="1">S27-2</strain>
    </source>
</reference>
<evidence type="ECO:0000313" key="2">
    <source>
        <dbReference type="Proteomes" id="UP000601768"/>
    </source>
</evidence>
<dbReference type="Proteomes" id="UP000601768">
    <property type="component" value="Unassembled WGS sequence"/>
</dbReference>
<dbReference type="InterPro" id="IPR036188">
    <property type="entry name" value="FAD/NAD-bd_sf"/>
</dbReference>
<evidence type="ECO:0000313" key="1">
    <source>
        <dbReference type="EMBL" id="MBC3765431.1"/>
    </source>
</evidence>
<gene>
    <name evidence="1" type="ORF">H8B19_06050</name>
</gene>
<reference evidence="1" key="1">
    <citation type="journal article" date="2018" name="Int. J. Syst. Evol. Microbiol.">
        <title>Neptunicella marina gen. nov., sp. nov., isolated from surface seawater.</title>
        <authorList>
            <person name="Liu X."/>
            <person name="Lai Q."/>
            <person name="Du Y."/>
            <person name="Zhang X."/>
            <person name="Liu Z."/>
            <person name="Sun F."/>
            <person name="Shao Z."/>
        </authorList>
    </citation>
    <scope>NUCLEOTIDE SEQUENCE</scope>
    <source>
        <strain evidence="1">S27-2</strain>
    </source>
</reference>
<sequence>MTTKQDLHIALIGSGFDFYAQCALLAAELQPFSVRISAFESVREQPDKVEIVGPEIAPFCQQIELALKTLMQQTKAGVSLGMQYQLTEKSFFVPYADYGLGPNEEFVQGVVKLAKQHQDLSINQFNLAARAASNARFAVPPANRTELKNSLKFGLNLPTKSATTLLKQQAEKLGVNFFQGEAALSYCTSNDSQKQLDGVLLDGQLHSADLYLLCNQVNGKKESKSTWCVASACTTIETSAMRPYRQCIATELGWLYQSLYGDQLCYQFYFDKSSVSEIDAAQLIKQHSGSDNIRFDSCSQTQFPHWQNNVISFNVRQQNEQQQCVSNLVWLMQISDFLSSHFPASPNTLSLAACFNQHMQNIAREIEQYYALHKLAEVNSSKIRSHAVAGLYARCGRLPQSDYDVVSSSRWHALLAGLGIQPELDSLYLQHVSLEQLIQKLQHLDKIMQGIVAGMPDYAAFYQQLTHSQ</sequence>
<dbReference type="GO" id="GO:0004497">
    <property type="term" value="F:monooxygenase activity"/>
    <property type="evidence" value="ECO:0007669"/>
    <property type="project" value="InterPro"/>
</dbReference>
<dbReference type="Pfam" id="PF04820">
    <property type="entry name" value="Trp_halogenase"/>
    <property type="match status" value="1"/>
</dbReference>
<name>A0A8J6ITP2_9ALTE</name>